<name>A0A7C5DB95_UNCW3</name>
<evidence type="ECO:0000259" key="5">
    <source>
        <dbReference type="Pfam" id="PF00156"/>
    </source>
</evidence>
<dbReference type="Gene3D" id="3.40.50.2020">
    <property type="match status" value="1"/>
</dbReference>
<dbReference type="AlphaFoldDB" id="A0A7C5DB95"/>
<gene>
    <name evidence="4 6" type="primary">pyrR</name>
    <name evidence="6" type="ORF">ENL19_03460</name>
</gene>
<feature type="domain" description="Phosphoribosyltransferase" evidence="5">
    <location>
        <begin position="12"/>
        <end position="155"/>
    </location>
</feature>
<dbReference type="SUPFAM" id="SSF53271">
    <property type="entry name" value="PRTase-like"/>
    <property type="match status" value="1"/>
</dbReference>
<dbReference type="NCBIfam" id="NF003545">
    <property type="entry name" value="PRK05205.1-1"/>
    <property type="match status" value="1"/>
</dbReference>
<dbReference type="Pfam" id="PF00156">
    <property type="entry name" value="Pribosyltran"/>
    <property type="match status" value="1"/>
</dbReference>
<evidence type="ECO:0000256" key="3">
    <source>
        <dbReference type="ARBA" id="ARBA00023163"/>
    </source>
</evidence>
<comment type="function">
    <text evidence="4">Also displays a weak uracil phosphoribosyltransferase activity which is not physiologically significant.</text>
</comment>
<comment type="caution">
    <text evidence="6">The sequence shown here is derived from an EMBL/GenBank/DDBJ whole genome shotgun (WGS) entry which is preliminary data.</text>
</comment>
<proteinExistence type="inferred from homology"/>
<dbReference type="PANTHER" id="PTHR11608">
    <property type="entry name" value="BIFUNCTIONAL PROTEIN PYRR"/>
    <property type="match status" value="1"/>
</dbReference>
<dbReference type="EMBL" id="DRTB01000262">
    <property type="protein sequence ID" value="HHE05102.1"/>
    <property type="molecule type" value="Genomic_DNA"/>
</dbReference>
<dbReference type="CDD" id="cd06223">
    <property type="entry name" value="PRTases_typeI"/>
    <property type="match status" value="1"/>
</dbReference>
<organism evidence="6">
    <name type="scientific">candidate division WOR-3 bacterium</name>
    <dbReference type="NCBI Taxonomy" id="2052148"/>
    <lineage>
        <taxon>Bacteria</taxon>
        <taxon>Bacteria division WOR-3</taxon>
    </lineage>
</organism>
<accession>A0A7C5DB95</accession>
<dbReference type="GO" id="GO:0004845">
    <property type="term" value="F:uracil phosphoribosyltransferase activity"/>
    <property type="evidence" value="ECO:0007669"/>
    <property type="project" value="UniProtKB-UniRule"/>
</dbReference>
<evidence type="ECO:0000256" key="2">
    <source>
        <dbReference type="ARBA" id="ARBA00023015"/>
    </source>
</evidence>
<comment type="similarity">
    <text evidence="1 4">Belongs to the purine/pyrimidine phosphoribosyltransferase family. PyrR subfamily.</text>
</comment>
<comment type="catalytic activity">
    <reaction evidence="4">
        <text>UMP + diphosphate = 5-phospho-alpha-D-ribose 1-diphosphate + uracil</text>
        <dbReference type="Rhea" id="RHEA:13017"/>
        <dbReference type="ChEBI" id="CHEBI:17568"/>
        <dbReference type="ChEBI" id="CHEBI:33019"/>
        <dbReference type="ChEBI" id="CHEBI:57865"/>
        <dbReference type="ChEBI" id="CHEBI:58017"/>
        <dbReference type="EC" id="2.4.2.9"/>
    </reaction>
</comment>
<dbReference type="EC" id="2.4.2.9" evidence="4"/>
<evidence type="ECO:0000256" key="4">
    <source>
        <dbReference type="HAMAP-Rule" id="MF_01219"/>
    </source>
</evidence>
<dbReference type="InterPro" id="IPR000836">
    <property type="entry name" value="PRTase_dom"/>
</dbReference>
<evidence type="ECO:0000256" key="1">
    <source>
        <dbReference type="ARBA" id="ARBA00005565"/>
    </source>
</evidence>
<keyword evidence="4 6" id="KW-0808">Transferase</keyword>
<protein>
    <recommendedName>
        <fullName evidence="4">Bifunctional protein PyrR</fullName>
    </recommendedName>
    <domain>
        <recommendedName>
            <fullName evidence="4">Pyrimidine operon regulatory protein</fullName>
        </recommendedName>
    </domain>
    <domain>
        <recommendedName>
            <fullName evidence="4">Uracil phosphoribosyltransferase</fullName>
            <shortName evidence="4">UPRTase</shortName>
            <ecNumber evidence="4">2.4.2.9</ecNumber>
        </recommendedName>
    </domain>
</protein>
<dbReference type="GO" id="GO:0006355">
    <property type="term" value="P:regulation of DNA-templated transcription"/>
    <property type="evidence" value="ECO:0007669"/>
    <property type="project" value="UniProtKB-UniRule"/>
</dbReference>
<dbReference type="HAMAP" id="MF_01219">
    <property type="entry name" value="PyrR"/>
    <property type="match status" value="1"/>
</dbReference>
<dbReference type="Proteomes" id="UP000886110">
    <property type="component" value="Unassembled WGS sequence"/>
</dbReference>
<dbReference type="NCBIfam" id="NF003549">
    <property type="entry name" value="PRK05205.1-5"/>
    <property type="match status" value="1"/>
</dbReference>
<dbReference type="FunFam" id="3.40.50.2020:FF:000020">
    <property type="entry name" value="Bifunctional protein PyrR"/>
    <property type="match status" value="1"/>
</dbReference>
<reference evidence="6" key="1">
    <citation type="journal article" date="2020" name="mSystems">
        <title>Genome- and Community-Level Interaction Insights into Carbon Utilization and Element Cycling Functions of Hydrothermarchaeota in Hydrothermal Sediment.</title>
        <authorList>
            <person name="Zhou Z."/>
            <person name="Liu Y."/>
            <person name="Xu W."/>
            <person name="Pan J."/>
            <person name="Luo Z.H."/>
            <person name="Li M."/>
        </authorList>
    </citation>
    <scope>NUCLEOTIDE SEQUENCE [LARGE SCALE GENOMIC DNA]</scope>
    <source>
        <strain evidence="6">HyVt-74</strain>
    </source>
</reference>
<dbReference type="InterPro" id="IPR050137">
    <property type="entry name" value="PyrR_bifunctional"/>
</dbReference>
<keyword evidence="3 4" id="KW-0804">Transcription</keyword>
<sequence>MRRKLLMTPKEIKNSLERIAFEIKEREDIKKLCIIGIRNRGDILGKRIKEIFMKETKVSIPVGVIDITLYRDDFTTLGPKPLIGSSEIPCKIEGKTIILVDDVLYTGRTTRAALDEIIDFGRPEKISLCILVDRGGREFPICPDYIGRKVEVGDNDIVEVHLKEIDKDEGVFIVKRGGKH</sequence>
<keyword evidence="4 6" id="KW-0328">Glycosyltransferase</keyword>
<feature type="short sequence motif" description="PRPP-binding" evidence="4">
    <location>
        <begin position="97"/>
        <end position="109"/>
    </location>
</feature>
<dbReference type="InterPro" id="IPR029057">
    <property type="entry name" value="PRTase-like"/>
</dbReference>
<evidence type="ECO:0000313" key="6">
    <source>
        <dbReference type="EMBL" id="HHE05102.1"/>
    </source>
</evidence>
<dbReference type="PANTHER" id="PTHR11608:SF0">
    <property type="entry name" value="BIFUNCTIONAL PROTEIN PYRR"/>
    <property type="match status" value="1"/>
</dbReference>
<comment type="function">
    <text evidence="4">Regulates the transcription of the pyrimidine nucleotide (pyr) operon in response to exogenous pyrimidines.</text>
</comment>
<keyword evidence="2 4" id="KW-0805">Transcription regulation</keyword>
<dbReference type="InterPro" id="IPR023050">
    <property type="entry name" value="PyrR"/>
</dbReference>